<dbReference type="Pfam" id="PF00005">
    <property type="entry name" value="ABC_tran"/>
    <property type="match status" value="1"/>
</dbReference>
<keyword evidence="4" id="KW-1278">Translocase</keyword>
<evidence type="ECO:0000313" key="6">
    <source>
        <dbReference type="EMBL" id="PWW20057.1"/>
    </source>
</evidence>
<keyword evidence="2" id="KW-0547">Nucleotide-binding</keyword>
<dbReference type="InterPro" id="IPR017871">
    <property type="entry name" value="ABC_transporter-like_CS"/>
</dbReference>
<reference evidence="6 7" key="1">
    <citation type="submission" date="2018-05" db="EMBL/GenBank/DDBJ databases">
        <title>Freshwater and sediment microbial communities from various areas in North America, analyzing microbe dynamics in response to fracking.</title>
        <authorList>
            <person name="Lamendella R."/>
        </authorList>
    </citation>
    <scope>NUCLEOTIDE SEQUENCE [LARGE SCALE GENOMIC DNA]</scope>
    <source>
        <strain evidence="6 7">15_TX</strain>
    </source>
</reference>
<gene>
    <name evidence="6" type="ORF">DFO73_11760</name>
</gene>
<evidence type="ECO:0000259" key="5">
    <source>
        <dbReference type="PROSITE" id="PS50893"/>
    </source>
</evidence>
<dbReference type="FunFam" id="3.40.50.300:FF:000134">
    <property type="entry name" value="Iron-enterobactin ABC transporter ATP-binding protein"/>
    <property type="match status" value="1"/>
</dbReference>
<dbReference type="InterPro" id="IPR002808">
    <property type="entry name" value="AdoCbi_amidolase"/>
</dbReference>
<comment type="caution">
    <text evidence="6">The sequence shown here is derived from an EMBL/GenBank/DDBJ whole genome shotgun (WGS) entry which is preliminary data.</text>
</comment>
<dbReference type="SUPFAM" id="SSF52540">
    <property type="entry name" value="P-loop containing nucleoside triphosphate hydrolases"/>
    <property type="match status" value="1"/>
</dbReference>
<dbReference type="InterPro" id="IPR027417">
    <property type="entry name" value="P-loop_NTPase"/>
</dbReference>
<proteinExistence type="predicted"/>
<dbReference type="EMBL" id="QGTW01000017">
    <property type="protein sequence ID" value="PWW20057.1"/>
    <property type="molecule type" value="Genomic_DNA"/>
</dbReference>
<organism evidence="6 7">
    <name type="scientific">Cytobacillus oceanisediminis</name>
    <dbReference type="NCBI Taxonomy" id="665099"/>
    <lineage>
        <taxon>Bacteria</taxon>
        <taxon>Bacillati</taxon>
        <taxon>Bacillota</taxon>
        <taxon>Bacilli</taxon>
        <taxon>Bacillales</taxon>
        <taxon>Bacillaceae</taxon>
        <taxon>Cytobacillus</taxon>
    </lineage>
</organism>
<dbReference type="SMART" id="SM00382">
    <property type="entry name" value="AAA"/>
    <property type="match status" value="1"/>
</dbReference>
<dbReference type="PANTHER" id="PTHR42794">
    <property type="entry name" value="HEMIN IMPORT ATP-BINDING PROTEIN HMUV"/>
    <property type="match status" value="1"/>
</dbReference>
<dbReference type="InterPro" id="IPR003593">
    <property type="entry name" value="AAA+_ATPase"/>
</dbReference>
<dbReference type="PROSITE" id="PS00211">
    <property type="entry name" value="ABC_TRANSPORTER_1"/>
    <property type="match status" value="1"/>
</dbReference>
<keyword evidence="3 6" id="KW-0067">ATP-binding</keyword>
<dbReference type="PROSITE" id="PS50893">
    <property type="entry name" value="ABC_TRANSPORTER_2"/>
    <property type="match status" value="1"/>
</dbReference>
<keyword evidence="1" id="KW-0813">Transport</keyword>
<dbReference type="Proteomes" id="UP000247150">
    <property type="component" value="Unassembled WGS sequence"/>
</dbReference>
<dbReference type="AlphaFoldDB" id="A0A2V2ZL16"/>
<dbReference type="InterPro" id="IPR003439">
    <property type="entry name" value="ABC_transporter-like_ATP-bd"/>
</dbReference>
<evidence type="ECO:0000256" key="1">
    <source>
        <dbReference type="ARBA" id="ARBA00022448"/>
    </source>
</evidence>
<evidence type="ECO:0000256" key="4">
    <source>
        <dbReference type="ARBA" id="ARBA00022967"/>
    </source>
</evidence>
<feature type="domain" description="ABC transporter" evidence="5">
    <location>
        <begin position="2"/>
        <end position="239"/>
    </location>
</feature>
<protein>
    <submittedName>
        <fullName evidence="6">Iron complex transport system ATP-binding protein</fullName>
    </submittedName>
</protein>
<dbReference type="CDD" id="cd03214">
    <property type="entry name" value="ABC_Iron-Siderophores_B12_Hemin"/>
    <property type="match status" value="1"/>
</dbReference>
<sequence>MLSVQQVTGGYATAPVVKNINFEVGRGELFGILGPNGSGKTTILKMLSGILPIKSGGILIKGKNLSEYTPKELARIIAVLPQHSSQAFSYTVKETVSLGRYAYQKGWFQNWTNEDEATVNRVMEQTGISKFQDHDIQQLSGGERQRVFLAQALAQEPEILLLDEPTNHLDLSYQKELLDLLAVWSKDCGLTVISIFHDLNLAGLYCDRLLLLENGEVNINHVPNEVLKEDRIREVYRTRIEKLPHPRVPAPQMVLVPERSHVREEPPLRIDANRLELRDGLIVLRSPIPLRTMSSGVTGSGSGWNRIFINRHVSKNYDCSDHRAEMAEYVRKIGFEPGETVGMMTAVYVEDFSCKLYEEETFSVYIVVTAGVGNAVDASKSEVHSHHLTPGTINTWVFVNGNLTEEAFIQCIMTATEAKTRALHDQQVKDSVTGTIATGTSTDSILIAATQQGENLEYAGTITPLGKVIGKGVYECTVMAIQNSQRRIKK</sequence>
<dbReference type="Gene3D" id="3.40.50.300">
    <property type="entry name" value="P-loop containing nucleotide triphosphate hydrolases"/>
    <property type="match status" value="1"/>
</dbReference>
<evidence type="ECO:0000313" key="7">
    <source>
        <dbReference type="Proteomes" id="UP000247150"/>
    </source>
</evidence>
<dbReference type="GO" id="GO:0016887">
    <property type="term" value="F:ATP hydrolysis activity"/>
    <property type="evidence" value="ECO:0007669"/>
    <property type="project" value="InterPro"/>
</dbReference>
<evidence type="ECO:0000256" key="2">
    <source>
        <dbReference type="ARBA" id="ARBA00022741"/>
    </source>
</evidence>
<dbReference type="PANTHER" id="PTHR42794:SF1">
    <property type="entry name" value="HEMIN IMPORT ATP-BINDING PROTEIN HMUV"/>
    <property type="match status" value="1"/>
</dbReference>
<name>A0A2V2ZL16_9BACI</name>
<dbReference type="Pfam" id="PF01955">
    <property type="entry name" value="CbiZ"/>
    <property type="match status" value="1"/>
</dbReference>
<dbReference type="GO" id="GO:0005524">
    <property type="term" value="F:ATP binding"/>
    <property type="evidence" value="ECO:0007669"/>
    <property type="project" value="UniProtKB-KW"/>
</dbReference>
<accession>A0A2V2ZL16</accession>
<evidence type="ECO:0000256" key="3">
    <source>
        <dbReference type="ARBA" id="ARBA00022840"/>
    </source>
</evidence>
<dbReference type="RefSeq" id="WP_110067247.1">
    <property type="nucleotide sequence ID" value="NZ_QGTW01000017.1"/>
</dbReference>
<dbReference type="OrthoDB" id="9787851at2"/>